<feature type="region of interest" description="Disordered" evidence="1">
    <location>
        <begin position="70"/>
        <end position="92"/>
    </location>
</feature>
<gene>
    <name evidence="2" type="ORF">U0070_014952</name>
</gene>
<reference evidence="2 3" key="1">
    <citation type="journal article" date="2023" name="bioRxiv">
        <title>Conserved and derived expression patterns and positive selection on dental genes reveal complex evolutionary context of ever-growing rodent molars.</title>
        <authorList>
            <person name="Calamari Z.T."/>
            <person name="Song A."/>
            <person name="Cohen E."/>
            <person name="Akter M."/>
            <person name="Roy R.D."/>
            <person name="Hallikas O."/>
            <person name="Christensen M.M."/>
            <person name="Li P."/>
            <person name="Marangoni P."/>
            <person name="Jernvall J."/>
            <person name="Klein O.D."/>
        </authorList>
    </citation>
    <scope>NUCLEOTIDE SEQUENCE [LARGE SCALE GENOMIC DNA]</scope>
    <source>
        <strain evidence="2">V071</strain>
    </source>
</reference>
<comment type="caution">
    <text evidence="2">The sequence shown here is derived from an EMBL/GenBank/DDBJ whole genome shotgun (WGS) entry which is preliminary data.</text>
</comment>
<dbReference type="EMBL" id="JBBHLL010000238">
    <property type="protein sequence ID" value="KAK7808496.1"/>
    <property type="molecule type" value="Genomic_DNA"/>
</dbReference>
<organism evidence="2 3">
    <name type="scientific">Myodes glareolus</name>
    <name type="common">Bank vole</name>
    <name type="synonym">Clethrionomys glareolus</name>
    <dbReference type="NCBI Taxonomy" id="447135"/>
    <lineage>
        <taxon>Eukaryota</taxon>
        <taxon>Metazoa</taxon>
        <taxon>Chordata</taxon>
        <taxon>Craniata</taxon>
        <taxon>Vertebrata</taxon>
        <taxon>Euteleostomi</taxon>
        <taxon>Mammalia</taxon>
        <taxon>Eutheria</taxon>
        <taxon>Euarchontoglires</taxon>
        <taxon>Glires</taxon>
        <taxon>Rodentia</taxon>
        <taxon>Myomorpha</taxon>
        <taxon>Muroidea</taxon>
        <taxon>Cricetidae</taxon>
        <taxon>Arvicolinae</taxon>
        <taxon>Myodes</taxon>
    </lineage>
</organism>
<feature type="region of interest" description="Disordered" evidence="1">
    <location>
        <begin position="1"/>
        <end position="41"/>
    </location>
</feature>
<protein>
    <submittedName>
        <fullName evidence="2">Uncharacterized protein</fullName>
    </submittedName>
</protein>
<evidence type="ECO:0000313" key="3">
    <source>
        <dbReference type="Proteomes" id="UP001488838"/>
    </source>
</evidence>
<dbReference type="Proteomes" id="UP001488838">
    <property type="component" value="Unassembled WGS sequence"/>
</dbReference>
<keyword evidence="3" id="KW-1185">Reference proteome</keyword>
<evidence type="ECO:0000313" key="2">
    <source>
        <dbReference type="EMBL" id="KAK7808496.1"/>
    </source>
</evidence>
<sequence length="92" mass="9408">MATVPQRFGAGGVVLSPHLPGSGSGTRGSSRAQVRRPGPPPAPLTFFILVSRSMLGVGGARSRVRELRCGDSGADAAATHTPRPRTSAARFG</sequence>
<name>A0AAW0I1U3_MYOGA</name>
<evidence type="ECO:0000256" key="1">
    <source>
        <dbReference type="SAM" id="MobiDB-lite"/>
    </source>
</evidence>
<dbReference type="AlphaFoldDB" id="A0AAW0I1U3"/>
<proteinExistence type="predicted"/>
<accession>A0AAW0I1U3</accession>